<sequence>MKTPKKTDKKITTKKSLPIDKGAEKTADKPTKRFQNDDDDDMDMEMDEIGGGGFDHYNDYDDDDDY</sequence>
<accession>A0A7K1Y6N3</accession>
<evidence type="ECO:0000256" key="1">
    <source>
        <dbReference type="SAM" id="MobiDB-lite"/>
    </source>
</evidence>
<feature type="region of interest" description="Disordered" evidence="1">
    <location>
        <begin position="1"/>
        <end position="66"/>
    </location>
</feature>
<protein>
    <submittedName>
        <fullName evidence="2">Uncharacterized protein</fullName>
    </submittedName>
</protein>
<evidence type="ECO:0000313" key="3">
    <source>
        <dbReference type="Proteomes" id="UP000466586"/>
    </source>
</evidence>
<reference evidence="2 3" key="1">
    <citation type="submission" date="2019-11" db="EMBL/GenBank/DDBJ databases">
        <title>Pedobacter sp. HMF7647 Genome sequencing and assembly.</title>
        <authorList>
            <person name="Kang H."/>
            <person name="Kim H."/>
            <person name="Joh K."/>
        </authorList>
    </citation>
    <scope>NUCLEOTIDE SEQUENCE [LARGE SCALE GENOMIC DNA]</scope>
    <source>
        <strain evidence="2 3">HMF7647</strain>
    </source>
</reference>
<dbReference type="AlphaFoldDB" id="A0A7K1Y6N3"/>
<dbReference type="Proteomes" id="UP000466586">
    <property type="component" value="Unassembled WGS sequence"/>
</dbReference>
<name>A0A7K1Y6N3_9SPHI</name>
<comment type="caution">
    <text evidence="2">The sequence shown here is derived from an EMBL/GenBank/DDBJ whole genome shotgun (WGS) entry which is preliminary data.</text>
</comment>
<keyword evidence="3" id="KW-1185">Reference proteome</keyword>
<dbReference type="RefSeq" id="WP_160843408.1">
    <property type="nucleotide sequence ID" value="NZ_WVHT01000002.1"/>
</dbReference>
<evidence type="ECO:0000313" key="2">
    <source>
        <dbReference type="EMBL" id="MXV50227.1"/>
    </source>
</evidence>
<feature type="compositionally biased region" description="Acidic residues" evidence="1">
    <location>
        <begin position="37"/>
        <end position="48"/>
    </location>
</feature>
<feature type="compositionally biased region" description="Basic and acidic residues" evidence="1">
    <location>
        <begin position="1"/>
        <end position="36"/>
    </location>
</feature>
<dbReference type="EMBL" id="WVHT01000002">
    <property type="protein sequence ID" value="MXV50227.1"/>
    <property type="molecule type" value="Genomic_DNA"/>
</dbReference>
<proteinExistence type="predicted"/>
<gene>
    <name evidence="2" type="ORF">GS399_04530</name>
</gene>
<organism evidence="2 3">
    <name type="scientific">Hufsiella arboris</name>
    <dbReference type="NCBI Taxonomy" id="2695275"/>
    <lineage>
        <taxon>Bacteria</taxon>
        <taxon>Pseudomonadati</taxon>
        <taxon>Bacteroidota</taxon>
        <taxon>Sphingobacteriia</taxon>
        <taxon>Sphingobacteriales</taxon>
        <taxon>Sphingobacteriaceae</taxon>
        <taxon>Hufsiella</taxon>
    </lineage>
</organism>